<gene>
    <name evidence="4" type="ORF">K8V56_19585</name>
</gene>
<keyword evidence="2" id="KW-0012">Acyltransferase</keyword>
<feature type="domain" description="N-acetyltransferase" evidence="3">
    <location>
        <begin position="3"/>
        <end position="187"/>
    </location>
</feature>
<dbReference type="CDD" id="cd04301">
    <property type="entry name" value="NAT_SF"/>
    <property type="match status" value="1"/>
</dbReference>
<reference evidence="4" key="2">
    <citation type="submission" date="2021-09" db="EMBL/GenBank/DDBJ databases">
        <authorList>
            <person name="Gilroy R."/>
        </authorList>
    </citation>
    <scope>NUCLEOTIDE SEQUENCE</scope>
    <source>
        <strain evidence="4">CHK171-7178</strain>
    </source>
</reference>
<dbReference type="InterPro" id="IPR050680">
    <property type="entry name" value="YpeA/RimI_acetyltransf"/>
</dbReference>
<sequence length="187" mass="21032">MDITIRQAQPTDAEQAAPLIIDAIGDIAKRMTGETEWDKVELELCHLFKRDDNRHSHLYTYIAELDEKVAGIMVLYAGADAPKLDLNLSAWLAKKGATNSEVDAESLEDELYIDTVCIDPAFRGKGIGTKLFEYAEVIAEQKEIAKLSLNVETQKEPAIRLYKRLGYEIVSPWTIIGEPFHHMVKSI</sequence>
<evidence type="ECO:0000256" key="2">
    <source>
        <dbReference type="ARBA" id="ARBA00023315"/>
    </source>
</evidence>
<dbReference type="PANTHER" id="PTHR43420">
    <property type="entry name" value="ACETYLTRANSFERASE"/>
    <property type="match status" value="1"/>
</dbReference>
<name>A0A921KFL9_SPOPS</name>
<dbReference type="AlphaFoldDB" id="A0A921KFL9"/>
<proteinExistence type="predicted"/>
<dbReference type="SUPFAM" id="SSF55729">
    <property type="entry name" value="Acyl-CoA N-acyltransferases (Nat)"/>
    <property type="match status" value="1"/>
</dbReference>
<dbReference type="InterPro" id="IPR000182">
    <property type="entry name" value="GNAT_dom"/>
</dbReference>
<dbReference type="GO" id="GO:0016747">
    <property type="term" value="F:acyltransferase activity, transferring groups other than amino-acyl groups"/>
    <property type="evidence" value="ECO:0007669"/>
    <property type="project" value="InterPro"/>
</dbReference>
<dbReference type="Pfam" id="PF00583">
    <property type="entry name" value="Acetyltransf_1"/>
    <property type="match status" value="1"/>
</dbReference>
<accession>A0A921KFL9</accession>
<dbReference type="Proteomes" id="UP000698173">
    <property type="component" value="Unassembled WGS sequence"/>
</dbReference>
<reference evidence="4" key="1">
    <citation type="journal article" date="2021" name="PeerJ">
        <title>Extensive microbial diversity within the chicken gut microbiome revealed by metagenomics and culture.</title>
        <authorList>
            <person name="Gilroy R."/>
            <person name="Ravi A."/>
            <person name="Getino M."/>
            <person name="Pursley I."/>
            <person name="Horton D.L."/>
            <person name="Alikhan N.F."/>
            <person name="Baker D."/>
            <person name="Gharbi K."/>
            <person name="Hall N."/>
            <person name="Watson M."/>
            <person name="Adriaenssens E.M."/>
            <person name="Foster-Nyarko E."/>
            <person name="Jarju S."/>
            <person name="Secka A."/>
            <person name="Antonio M."/>
            <person name="Oren A."/>
            <person name="Chaudhuri R.R."/>
            <person name="La Ragione R."/>
            <person name="Hildebrand F."/>
            <person name="Pallen M.J."/>
        </authorList>
    </citation>
    <scope>NUCLEOTIDE SEQUENCE</scope>
    <source>
        <strain evidence="4">CHK171-7178</strain>
    </source>
</reference>
<dbReference type="EMBL" id="DYWT01000291">
    <property type="protein sequence ID" value="HJF33971.1"/>
    <property type="molecule type" value="Genomic_DNA"/>
</dbReference>
<organism evidence="4 5">
    <name type="scientific">Sporosarcina psychrophila</name>
    <name type="common">Bacillus psychrophilus</name>
    <dbReference type="NCBI Taxonomy" id="1476"/>
    <lineage>
        <taxon>Bacteria</taxon>
        <taxon>Bacillati</taxon>
        <taxon>Bacillota</taxon>
        <taxon>Bacilli</taxon>
        <taxon>Bacillales</taxon>
        <taxon>Caryophanaceae</taxon>
        <taxon>Sporosarcina</taxon>
    </lineage>
</organism>
<comment type="caution">
    <text evidence="4">The sequence shown here is derived from an EMBL/GenBank/DDBJ whole genome shotgun (WGS) entry which is preliminary data.</text>
</comment>
<evidence type="ECO:0000259" key="3">
    <source>
        <dbReference type="PROSITE" id="PS51186"/>
    </source>
</evidence>
<dbReference type="InterPro" id="IPR016181">
    <property type="entry name" value="Acyl_CoA_acyltransferase"/>
</dbReference>
<evidence type="ECO:0000313" key="5">
    <source>
        <dbReference type="Proteomes" id="UP000698173"/>
    </source>
</evidence>
<evidence type="ECO:0000256" key="1">
    <source>
        <dbReference type="ARBA" id="ARBA00022679"/>
    </source>
</evidence>
<protein>
    <submittedName>
        <fullName evidence="4">GNAT family N-acetyltransferase</fullName>
    </submittedName>
</protein>
<keyword evidence="1" id="KW-0808">Transferase</keyword>
<evidence type="ECO:0000313" key="4">
    <source>
        <dbReference type="EMBL" id="HJF33971.1"/>
    </source>
</evidence>
<dbReference type="PROSITE" id="PS51186">
    <property type="entry name" value="GNAT"/>
    <property type="match status" value="1"/>
</dbReference>
<dbReference type="Gene3D" id="3.40.630.30">
    <property type="match status" value="1"/>
</dbReference>